<evidence type="ECO:0000313" key="7">
    <source>
        <dbReference type="Proteomes" id="UP000258127"/>
    </source>
</evidence>
<keyword evidence="7" id="KW-1185">Reference proteome</keyword>
<evidence type="ECO:0000259" key="5">
    <source>
        <dbReference type="PROSITE" id="PS50975"/>
    </source>
</evidence>
<dbReference type="Proteomes" id="UP000258127">
    <property type="component" value="Chromosome"/>
</dbReference>
<dbReference type="InterPro" id="IPR052032">
    <property type="entry name" value="ATP-dep_AA_Ligase"/>
</dbReference>
<dbReference type="PROSITE" id="PS50975">
    <property type="entry name" value="ATP_GRASP"/>
    <property type="match status" value="1"/>
</dbReference>
<evidence type="ECO:0000256" key="4">
    <source>
        <dbReference type="PROSITE-ProRule" id="PRU00409"/>
    </source>
</evidence>
<evidence type="ECO:0000313" key="6">
    <source>
        <dbReference type="EMBL" id="AXO90472.1"/>
    </source>
</evidence>
<dbReference type="AlphaFoldDB" id="A0AAI8KEY2"/>
<dbReference type="InterPro" id="IPR011761">
    <property type="entry name" value="ATP-grasp"/>
</dbReference>
<keyword evidence="1" id="KW-0436">Ligase</keyword>
<dbReference type="InterPro" id="IPR013815">
    <property type="entry name" value="ATP_grasp_subdomain_1"/>
</dbReference>
<keyword evidence="3 4" id="KW-0067">ATP-binding</keyword>
<accession>A0AAI8KEY2</accession>
<evidence type="ECO:0000256" key="2">
    <source>
        <dbReference type="ARBA" id="ARBA00022741"/>
    </source>
</evidence>
<reference evidence="6 7" key="1">
    <citation type="submission" date="2018-08" db="EMBL/GenBank/DDBJ databases">
        <authorList>
            <person name="Lee Y."/>
            <person name="Kakembo D."/>
        </authorList>
    </citation>
    <scope>NUCLEOTIDE SEQUENCE [LARGE SCALE GENOMIC DNA]</scope>
    <source>
        <strain evidence="6 7">JBCS1880</strain>
    </source>
</reference>
<feature type="domain" description="ATP-grasp" evidence="5">
    <location>
        <begin position="116"/>
        <end position="304"/>
    </location>
</feature>
<evidence type="ECO:0000256" key="1">
    <source>
        <dbReference type="ARBA" id="ARBA00022598"/>
    </source>
</evidence>
<dbReference type="Gene3D" id="3.30.470.20">
    <property type="entry name" value="ATP-grasp fold, B domain"/>
    <property type="match status" value="1"/>
</dbReference>
<dbReference type="EMBL" id="CP031641">
    <property type="protein sequence ID" value="AXO90472.1"/>
    <property type="molecule type" value="Genomic_DNA"/>
</dbReference>
<dbReference type="RefSeq" id="WP_116889754.1">
    <property type="nucleotide sequence ID" value="NZ_CP031641.1"/>
</dbReference>
<name>A0AAI8KEY2_9PSED</name>
<dbReference type="PANTHER" id="PTHR43585">
    <property type="entry name" value="FUMIPYRROLE BIOSYNTHESIS PROTEIN C"/>
    <property type="match status" value="1"/>
</dbReference>
<keyword evidence="2 4" id="KW-0547">Nucleotide-binding</keyword>
<dbReference type="SUPFAM" id="SSF56059">
    <property type="entry name" value="Glutathione synthetase ATP-binding domain-like"/>
    <property type="match status" value="1"/>
</dbReference>
<proteinExistence type="predicted"/>
<dbReference type="GO" id="GO:0005524">
    <property type="term" value="F:ATP binding"/>
    <property type="evidence" value="ECO:0007669"/>
    <property type="project" value="UniProtKB-UniRule"/>
</dbReference>
<sequence>MSYVLCLHRWVGRQALYERYGLEPGMQIRAICTAESAQSLPEDRLASISTLESLDDATAVIAEAQRLIELHGVPHRVVALNEGDLLNAAAIRERWGVPGDPCAWIERFRDKLTMLEVAARQAAIAILPAVSAEDPQAVQRLLAEHGYPLVLKPRCGTASRGVRILRQAQDLRLLQAPHAEPMMVQAFCAAPILHVDGWWDGERIVVLTASRYVNSCADFGPDSALGSIELDADEHERAIAEQVAALLAVFAGQREIVFHLELFDDGQTLRFLEIGARVGGAEIPFLWREVRDIDLVGIAWELQTEACSRQRDHARTRSRDGRPLHGERGAWVIGRRESPLRTELGTLYWAQEALPAGVPSGVYEGARTRLRLRSFDRPALVRDVERIFEHLAQTWSASA</sequence>
<gene>
    <name evidence="6" type="ORF">DZC75_21620</name>
</gene>
<dbReference type="GO" id="GO:0046872">
    <property type="term" value="F:metal ion binding"/>
    <property type="evidence" value="ECO:0007669"/>
    <property type="project" value="InterPro"/>
</dbReference>
<dbReference type="Gene3D" id="3.30.1490.20">
    <property type="entry name" value="ATP-grasp fold, A domain"/>
    <property type="match status" value="1"/>
</dbReference>
<organism evidence="6 7">
    <name type="scientific">Pseudomonas parafulva</name>
    <dbReference type="NCBI Taxonomy" id="157782"/>
    <lineage>
        <taxon>Bacteria</taxon>
        <taxon>Pseudomonadati</taxon>
        <taxon>Pseudomonadota</taxon>
        <taxon>Gammaproteobacteria</taxon>
        <taxon>Pseudomonadales</taxon>
        <taxon>Pseudomonadaceae</taxon>
        <taxon>Pseudomonas</taxon>
    </lineage>
</organism>
<dbReference type="PANTHER" id="PTHR43585:SF2">
    <property type="entry name" value="ATP-GRASP ENZYME FSQD"/>
    <property type="match status" value="1"/>
</dbReference>
<evidence type="ECO:0000256" key="3">
    <source>
        <dbReference type="ARBA" id="ARBA00022840"/>
    </source>
</evidence>
<dbReference type="Gene3D" id="3.40.50.20">
    <property type="match status" value="1"/>
</dbReference>
<protein>
    <submittedName>
        <fullName evidence="6">Biotin carboxylase</fullName>
    </submittedName>
</protein>
<dbReference type="GO" id="GO:0016874">
    <property type="term" value="F:ligase activity"/>
    <property type="evidence" value="ECO:0007669"/>
    <property type="project" value="UniProtKB-KW"/>
</dbReference>